<protein>
    <submittedName>
        <fullName evidence="3">Glycosyl transferase</fullName>
    </submittedName>
</protein>
<keyword evidence="1 3" id="KW-0808">Transferase</keyword>
<keyword evidence="4" id="KW-1185">Reference proteome</keyword>
<dbReference type="InterPro" id="IPR001296">
    <property type="entry name" value="Glyco_trans_1"/>
</dbReference>
<dbReference type="GO" id="GO:0016757">
    <property type="term" value="F:glycosyltransferase activity"/>
    <property type="evidence" value="ECO:0007669"/>
    <property type="project" value="InterPro"/>
</dbReference>
<evidence type="ECO:0000259" key="2">
    <source>
        <dbReference type="Pfam" id="PF00534"/>
    </source>
</evidence>
<dbReference type="STRING" id="1306406.J116_026750"/>
<feature type="domain" description="Glycosyl transferase family 1" evidence="2">
    <location>
        <begin position="192"/>
        <end position="296"/>
    </location>
</feature>
<proteinExistence type="predicted"/>
<gene>
    <name evidence="3" type="ORF">J116_026750</name>
</gene>
<dbReference type="Proteomes" id="UP000095329">
    <property type="component" value="Unassembled WGS sequence"/>
</dbReference>
<reference evidence="3 4" key="1">
    <citation type="journal article" date="2013" name="Genome Announc.">
        <title>Genome Sequence of Streptomyces violaceusniger Strain SPC6, a Halotolerant Streptomycete That Exhibits Rapid Growth and Development.</title>
        <authorList>
            <person name="Chen X."/>
            <person name="Zhang B."/>
            <person name="Zhang W."/>
            <person name="Wu X."/>
            <person name="Zhang M."/>
            <person name="Chen T."/>
            <person name="Liu G."/>
            <person name="Dyson P."/>
        </authorList>
    </citation>
    <scope>NUCLEOTIDE SEQUENCE [LARGE SCALE GENOMIC DNA]</scope>
    <source>
        <strain evidence="3 4">SPC6</strain>
    </source>
</reference>
<comment type="caution">
    <text evidence="3">The sequence shown here is derived from an EMBL/GenBank/DDBJ whole genome shotgun (WGS) entry which is preliminary data.</text>
</comment>
<dbReference type="Pfam" id="PF00534">
    <property type="entry name" value="Glycos_transf_1"/>
    <property type="match status" value="1"/>
</dbReference>
<evidence type="ECO:0000313" key="4">
    <source>
        <dbReference type="Proteomes" id="UP000095329"/>
    </source>
</evidence>
<accession>A0A1D3DYW2</accession>
<dbReference type="RefSeq" id="WP_023590157.1">
    <property type="nucleotide sequence ID" value="NZ_ASHX02000001.1"/>
</dbReference>
<dbReference type="Gene3D" id="3.40.50.2000">
    <property type="entry name" value="Glycogen Phosphorylase B"/>
    <property type="match status" value="1"/>
</dbReference>
<dbReference type="OrthoDB" id="9794513at2"/>
<sequence>MNILLWHVHGSWTTAFVQGPHTYLVPVLPGWGPDGRGRAQTFSWPDTVREVTPEQLGDEPVDVVLLQRPEEFALAERWLGGRRPGRDVPVVYLEHNAPDGNVPDTRHPCADRDGLTLVHVTHFNRLFWDSGRARTEVIEHGIVDPGHLYTGRLPRAAVVVNEPVRRARYTGTDLLPALSDAAPLDVFGMRTEGLAAHLGVPEERCRARDLPQRDLHAAMAERRLYLHPVRWTSLGLSLLEAMHLGMPVVALATTEAVEAVPAGAGTLSTRPEVLAAAARRYLEEPDAAAEDGARARQAALERYGLKRFLDDWERVLTEVRS</sequence>
<organism evidence="3 4">
    <name type="scientific">Streptomyces thermolilacinus SPC6</name>
    <dbReference type="NCBI Taxonomy" id="1306406"/>
    <lineage>
        <taxon>Bacteria</taxon>
        <taxon>Bacillati</taxon>
        <taxon>Actinomycetota</taxon>
        <taxon>Actinomycetes</taxon>
        <taxon>Kitasatosporales</taxon>
        <taxon>Streptomycetaceae</taxon>
        <taxon>Streptomyces</taxon>
    </lineage>
</organism>
<evidence type="ECO:0000313" key="3">
    <source>
        <dbReference type="EMBL" id="OEJ97519.1"/>
    </source>
</evidence>
<name>A0A1D3DYW2_9ACTN</name>
<dbReference type="AlphaFoldDB" id="A0A1D3DYW2"/>
<evidence type="ECO:0000256" key="1">
    <source>
        <dbReference type="ARBA" id="ARBA00022679"/>
    </source>
</evidence>
<dbReference type="EMBL" id="ASHX02000001">
    <property type="protein sequence ID" value="OEJ97519.1"/>
    <property type="molecule type" value="Genomic_DNA"/>
</dbReference>
<dbReference type="eggNOG" id="COG0438">
    <property type="taxonomic scope" value="Bacteria"/>
</dbReference>
<dbReference type="SUPFAM" id="SSF53756">
    <property type="entry name" value="UDP-Glycosyltransferase/glycogen phosphorylase"/>
    <property type="match status" value="1"/>
</dbReference>